<keyword evidence="6" id="KW-1185">Reference proteome</keyword>
<dbReference type="Pfam" id="PF12854">
    <property type="entry name" value="PPR_1"/>
    <property type="match status" value="1"/>
</dbReference>
<dbReference type="InterPro" id="IPR046960">
    <property type="entry name" value="PPR_At4g14850-like_plant"/>
</dbReference>
<keyword evidence="2" id="KW-0809">Transit peptide</keyword>
<dbReference type="NCBIfam" id="TIGR00756">
    <property type="entry name" value="PPR"/>
    <property type="match status" value="6"/>
</dbReference>
<feature type="repeat" description="PPR" evidence="3">
    <location>
        <begin position="555"/>
        <end position="585"/>
    </location>
</feature>
<dbReference type="RefSeq" id="XP_020104701.1">
    <property type="nucleotide sequence ID" value="XM_020249112.1"/>
</dbReference>
<proteinExistence type="predicted"/>
<dbReference type="GO" id="GO:0003729">
    <property type="term" value="F:mRNA binding"/>
    <property type="evidence" value="ECO:0007669"/>
    <property type="project" value="UniProtKB-ARBA"/>
</dbReference>
<evidence type="ECO:0000313" key="7">
    <source>
        <dbReference type="RefSeq" id="XP_020104701.1"/>
    </source>
</evidence>
<gene>
    <name evidence="7" type="primary">LOC109721458</name>
</gene>
<reference evidence="6" key="1">
    <citation type="journal article" date="2015" name="Nat. Genet.">
        <title>The pineapple genome and the evolution of CAM photosynthesis.</title>
        <authorList>
            <person name="Ming R."/>
            <person name="VanBuren R."/>
            <person name="Wai C.M."/>
            <person name="Tang H."/>
            <person name="Schatz M.C."/>
            <person name="Bowers J.E."/>
            <person name="Lyons E."/>
            <person name="Wang M.L."/>
            <person name="Chen J."/>
            <person name="Biggers E."/>
            <person name="Zhang J."/>
            <person name="Huang L."/>
            <person name="Zhang L."/>
            <person name="Miao W."/>
            <person name="Zhang J."/>
            <person name="Ye Z."/>
            <person name="Miao C."/>
            <person name="Lin Z."/>
            <person name="Wang H."/>
            <person name="Zhou H."/>
            <person name="Yim W.C."/>
            <person name="Priest H.D."/>
            <person name="Zheng C."/>
            <person name="Woodhouse M."/>
            <person name="Edger P.P."/>
            <person name="Guyot R."/>
            <person name="Guo H.B."/>
            <person name="Guo H."/>
            <person name="Zheng G."/>
            <person name="Singh R."/>
            <person name="Sharma A."/>
            <person name="Min X."/>
            <person name="Zheng Y."/>
            <person name="Lee H."/>
            <person name="Gurtowski J."/>
            <person name="Sedlazeck F.J."/>
            <person name="Harkess A."/>
            <person name="McKain M.R."/>
            <person name="Liao Z."/>
            <person name="Fang J."/>
            <person name="Liu J."/>
            <person name="Zhang X."/>
            <person name="Zhang Q."/>
            <person name="Hu W."/>
            <person name="Qin Y."/>
            <person name="Wang K."/>
            <person name="Chen L.Y."/>
            <person name="Shirley N."/>
            <person name="Lin Y.R."/>
            <person name="Liu L.Y."/>
            <person name="Hernandez A.G."/>
            <person name="Wright C.L."/>
            <person name="Bulone V."/>
            <person name="Tuskan G.A."/>
            <person name="Heath K."/>
            <person name="Zee F."/>
            <person name="Moore P.H."/>
            <person name="Sunkar R."/>
            <person name="Leebens-Mack J.H."/>
            <person name="Mockler T."/>
            <person name="Bennetzen J.L."/>
            <person name="Freeling M."/>
            <person name="Sankoff D."/>
            <person name="Paterson A.H."/>
            <person name="Zhu X."/>
            <person name="Yang X."/>
            <person name="Smith J.A."/>
            <person name="Cushman J.C."/>
            <person name="Paull R.E."/>
            <person name="Yu Q."/>
        </authorList>
    </citation>
    <scope>NUCLEOTIDE SEQUENCE [LARGE SCALE GENOMIC DNA]</scope>
    <source>
        <strain evidence="6">cv. F153</strain>
    </source>
</reference>
<dbReference type="GeneID" id="109721458"/>
<evidence type="ECO:0000256" key="4">
    <source>
        <dbReference type="SAM" id="MobiDB-lite"/>
    </source>
</evidence>
<feature type="signal peptide" evidence="5">
    <location>
        <begin position="1"/>
        <end position="22"/>
    </location>
</feature>
<keyword evidence="5" id="KW-0732">Signal</keyword>
<dbReference type="PANTHER" id="PTHR47926:SF414">
    <property type="entry name" value="PENTATRICOPEPTIDE REPEAT-CONTAINING PROTEIN DOT4, CHLOROPLASTIC-LIKE"/>
    <property type="match status" value="1"/>
</dbReference>
<organism evidence="6 7">
    <name type="scientific">Ananas comosus</name>
    <name type="common">Pineapple</name>
    <name type="synonym">Ananas ananas</name>
    <dbReference type="NCBI Taxonomy" id="4615"/>
    <lineage>
        <taxon>Eukaryota</taxon>
        <taxon>Viridiplantae</taxon>
        <taxon>Streptophyta</taxon>
        <taxon>Embryophyta</taxon>
        <taxon>Tracheophyta</taxon>
        <taxon>Spermatophyta</taxon>
        <taxon>Magnoliopsida</taxon>
        <taxon>Liliopsida</taxon>
        <taxon>Poales</taxon>
        <taxon>Bromeliaceae</taxon>
        <taxon>Bromelioideae</taxon>
        <taxon>Ananas</taxon>
    </lineage>
</organism>
<keyword evidence="1" id="KW-0677">Repeat</keyword>
<accession>A0A6P5G7X1</accession>
<dbReference type="Gramene" id="Aco004281.1.mrna1">
    <property type="protein sequence ID" value="Aco004281.1.mrna1.cds1"/>
    <property type="gene ID" value="Aco004281.1.path1"/>
</dbReference>
<evidence type="ECO:0000256" key="2">
    <source>
        <dbReference type="ARBA" id="ARBA00022946"/>
    </source>
</evidence>
<dbReference type="PANTHER" id="PTHR47926">
    <property type="entry name" value="PENTATRICOPEPTIDE REPEAT-CONTAINING PROTEIN"/>
    <property type="match status" value="1"/>
</dbReference>
<feature type="region of interest" description="Disordered" evidence="4">
    <location>
        <begin position="20"/>
        <end position="85"/>
    </location>
</feature>
<dbReference type="FunFam" id="1.25.40.10:FF:000073">
    <property type="entry name" value="Pentatricopeptide repeat-containing protein chloroplastic"/>
    <property type="match status" value="2"/>
</dbReference>
<protein>
    <submittedName>
        <fullName evidence="7">Pentatricopeptide repeat-containing protein At3g12770-like</fullName>
    </submittedName>
</protein>
<feature type="repeat" description="PPR" evidence="3">
    <location>
        <begin position="280"/>
        <end position="314"/>
    </location>
</feature>
<dbReference type="FunFam" id="1.25.40.10:FF:000090">
    <property type="entry name" value="Pentatricopeptide repeat-containing protein, chloroplastic"/>
    <property type="match status" value="1"/>
</dbReference>
<evidence type="ECO:0000256" key="5">
    <source>
        <dbReference type="SAM" id="SignalP"/>
    </source>
</evidence>
<feature type="compositionally biased region" description="Polar residues" evidence="4">
    <location>
        <begin position="20"/>
        <end position="33"/>
    </location>
</feature>
<dbReference type="Pfam" id="PF13041">
    <property type="entry name" value="PPR_2"/>
    <property type="match status" value="3"/>
</dbReference>
<evidence type="ECO:0000256" key="3">
    <source>
        <dbReference type="PROSITE-ProRule" id="PRU00708"/>
    </source>
</evidence>
<feature type="compositionally biased region" description="Polar residues" evidence="4">
    <location>
        <begin position="46"/>
        <end position="63"/>
    </location>
</feature>
<feature type="chain" id="PRO_5028474624" evidence="5">
    <location>
        <begin position="23"/>
        <end position="663"/>
    </location>
</feature>
<feature type="repeat" description="PPR" evidence="3">
    <location>
        <begin position="179"/>
        <end position="213"/>
    </location>
</feature>
<dbReference type="PROSITE" id="PS51375">
    <property type="entry name" value="PPR"/>
    <property type="match status" value="6"/>
</dbReference>
<evidence type="ECO:0000256" key="1">
    <source>
        <dbReference type="ARBA" id="ARBA00022737"/>
    </source>
</evidence>
<feature type="repeat" description="PPR" evidence="3">
    <location>
        <begin position="383"/>
        <end position="417"/>
    </location>
</feature>
<feature type="repeat" description="PPR" evidence="3">
    <location>
        <begin position="484"/>
        <end position="518"/>
    </location>
</feature>
<feature type="repeat" description="PPR" evidence="3">
    <location>
        <begin position="622"/>
        <end position="656"/>
    </location>
</feature>
<dbReference type="InterPro" id="IPR046848">
    <property type="entry name" value="E_motif"/>
</dbReference>
<dbReference type="Proteomes" id="UP000515123">
    <property type="component" value="Linkage group 15"/>
</dbReference>
<dbReference type="GO" id="GO:0009451">
    <property type="term" value="P:RNA modification"/>
    <property type="evidence" value="ECO:0007669"/>
    <property type="project" value="InterPro"/>
</dbReference>
<dbReference type="AlphaFoldDB" id="A0A6P5G7X1"/>
<dbReference type="InterPro" id="IPR002885">
    <property type="entry name" value="PPR_rpt"/>
</dbReference>
<sequence length="663" mass="73885">MTLLRLRLRLRLLLRQFHSSVASSPAPSRTRPTTILKAPPFPSHGTRPNATNNDPSSPASNSCALRPRNGAAPDVEGRGFGSARQPFDTITQRDLSVRSHSHFSRAKRAPCLLRSAISSIVRAVNGTASDDVKRRIHASVIKRGLDSSIPVATVLIGFYSSRFESESARRLFDEIPTKDLILWSAMVSAYCKRGRFLDAIGVFAEMQCSDISPNTVTLLSVLPACANLRALLHGKQIHGFAVRRMFHAQTSIQNSIMDMYAKCGSLDAAAYVFDQIKEKDAISWKSIIFGCIDNRRLREALVLFHRMRASSIEPDETTLRNLVRACSEGDEDFFFIGLGLHCYVVKIGFSDSVQMKTVLLSMYAELMEVEAARALFDELHDKDHIAWSAMISVYTQAGHPFLALETFKQMQSTKTEANEITFVSLLHACSSMEAQGLGRSIHARIIRSEHINNAFTASALIDYYCKIGRLRQGEISFGKLERRDLVCWSSMINGYGINGRGEEAIRTFASMVETGMMPNEVVFLSLLSACGHCGLVNEGWHWFYSMKGKFGIDPTVAHYTCMLNMLGRQGRVEQALEFVKKMPVRADAAVWGALLGWCRATRRDVKVAEFAAEQIVGLGASDSSWYVTLAKLYSKLGMWEDGERMRERMEERGIRKIAGCSTV</sequence>
<dbReference type="Gene3D" id="1.25.40.10">
    <property type="entry name" value="Tetratricopeptide repeat domain"/>
    <property type="match status" value="5"/>
</dbReference>
<name>A0A6P5G7X1_ANACO</name>
<evidence type="ECO:0000313" key="6">
    <source>
        <dbReference type="Proteomes" id="UP000515123"/>
    </source>
</evidence>
<dbReference type="InterPro" id="IPR011990">
    <property type="entry name" value="TPR-like_helical_dom_sf"/>
</dbReference>
<reference evidence="7" key="2">
    <citation type="submission" date="2025-08" db="UniProtKB">
        <authorList>
            <consortium name="RefSeq"/>
        </authorList>
    </citation>
    <scope>IDENTIFICATION</scope>
    <source>
        <tissue evidence="7">Leaf</tissue>
    </source>
</reference>
<dbReference type="Pfam" id="PF20431">
    <property type="entry name" value="E_motif"/>
    <property type="match status" value="1"/>
</dbReference>
<dbReference type="OrthoDB" id="742671at2759"/>
<dbReference type="Pfam" id="PF01535">
    <property type="entry name" value="PPR"/>
    <property type="match status" value="2"/>
</dbReference>